<protein>
    <submittedName>
        <fullName evidence="1">Uncharacterized protein</fullName>
    </submittedName>
</protein>
<accession>A0ABR1DR44</accession>
<evidence type="ECO:0000313" key="1">
    <source>
        <dbReference type="EMBL" id="KAK6752884.1"/>
    </source>
</evidence>
<dbReference type="EMBL" id="JAVFWL010000004">
    <property type="protein sequence ID" value="KAK6752884.1"/>
    <property type="molecule type" value="Genomic_DNA"/>
</dbReference>
<dbReference type="Proteomes" id="UP001303046">
    <property type="component" value="Unassembled WGS sequence"/>
</dbReference>
<keyword evidence="2" id="KW-1185">Reference proteome</keyword>
<name>A0ABR1DR44_NECAM</name>
<organism evidence="1 2">
    <name type="scientific">Necator americanus</name>
    <name type="common">Human hookworm</name>
    <dbReference type="NCBI Taxonomy" id="51031"/>
    <lineage>
        <taxon>Eukaryota</taxon>
        <taxon>Metazoa</taxon>
        <taxon>Ecdysozoa</taxon>
        <taxon>Nematoda</taxon>
        <taxon>Chromadorea</taxon>
        <taxon>Rhabditida</taxon>
        <taxon>Rhabditina</taxon>
        <taxon>Rhabditomorpha</taxon>
        <taxon>Strongyloidea</taxon>
        <taxon>Ancylostomatidae</taxon>
        <taxon>Bunostominae</taxon>
        <taxon>Necator</taxon>
    </lineage>
</organism>
<sequence length="66" mass="6873">MVKDCPPDRRPNDTFQIALRAAVTAVGGGEYEPVPARTAMVGGEREEAAGKKTSVTSVVGPVNFIG</sequence>
<evidence type="ECO:0000313" key="2">
    <source>
        <dbReference type="Proteomes" id="UP001303046"/>
    </source>
</evidence>
<comment type="caution">
    <text evidence="1">The sequence shown here is derived from an EMBL/GenBank/DDBJ whole genome shotgun (WGS) entry which is preliminary data.</text>
</comment>
<reference evidence="1 2" key="1">
    <citation type="submission" date="2023-08" db="EMBL/GenBank/DDBJ databases">
        <title>A Necator americanus chromosomal reference genome.</title>
        <authorList>
            <person name="Ilik V."/>
            <person name="Petrzelkova K.J."/>
            <person name="Pardy F."/>
            <person name="Fuh T."/>
            <person name="Niatou-Singa F.S."/>
            <person name="Gouil Q."/>
            <person name="Baker L."/>
            <person name="Ritchie M.E."/>
            <person name="Jex A.R."/>
            <person name="Gazzola D."/>
            <person name="Li H."/>
            <person name="Toshio Fujiwara R."/>
            <person name="Zhan B."/>
            <person name="Aroian R.V."/>
            <person name="Pafco B."/>
            <person name="Schwarz E.M."/>
        </authorList>
    </citation>
    <scope>NUCLEOTIDE SEQUENCE [LARGE SCALE GENOMIC DNA]</scope>
    <source>
        <strain evidence="1 2">Aroian</strain>
        <tissue evidence="1">Whole animal</tissue>
    </source>
</reference>
<proteinExistence type="predicted"/>
<gene>
    <name evidence="1" type="primary">Necator_chrIV.g17265</name>
    <name evidence="1" type="ORF">RB195_003967</name>
</gene>